<proteinExistence type="predicted"/>
<evidence type="ECO:0000313" key="2">
    <source>
        <dbReference type="WBParaSite" id="L893_g119.t1"/>
    </source>
</evidence>
<dbReference type="Proteomes" id="UP000095287">
    <property type="component" value="Unplaced"/>
</dbReference>
<dbReference type="AlphaFoldDB" id="A0A1I7Y1X1"/>
<keyword evidence="1" id="KW-1185">Reference proteome</keyword>
<evidence type="ECO:0000313" key="1">
    <source>
        <dbReference type="Proteomes" id="UP000095287"/>
    </source>
</evidence>
<dbReference type="WBParaSite" id="L893_g119.t1">
    <property type="protein sequence ID" value="L893_g119.t1"/>
    <property type="gene ID" value="L893_g119"/>
</dbReference>
<organism evidence="1 2">
    <name type="scientific">Steinernema glaseri</name>
    <dbReference type="NCBI Taxonomy" id="37863"/>
    <lineage>
        <taxon>Eukaryota</taxon>
        <taxon>Metazoa</taxon>
        <taxon>Ecdysozoa</taxon>
        <taxon>Nematoda</taxon>
        <taxon>Chromadorea</taxon>
        <taxon>Rhabditida</taxon>
        <taxon>Tylenchina</taxon>
        <taxon>Panagrolaimomorpha</taxon>
        <taxon>Strongyloidoidea</taxon>
        <taxon>Steinernematidae</taxon>
        <taxon>Steinernema</taxon>
    </lineage>
</organism>
<accession>A0A1I7Y1X1</accession>
<protein>
    <submittedName>
        <fullName evidence="2">Secreted protein</fullName>
    </submittedName>
</protein>
<sequence length="76" mass="8180">MLMMMNAVIKNFAGGDDDSSTPHKNKTDVEEAQDLLLLVGENVTFALDANETDSVGTNETESGEARNGTVGFVRLF</sequence>
<name>A0A1I7Y1X1_9BILA</name>
<reference evidence="2" key="1">
    <citation type="submission" date="2016-11" db="UniProtKB">
        <authorList>
            <consortium name="WormBaseParasite"/>
        </authorList>
    </citation>
    <scope>IDENTIFICATION</scope>
</reference>